<feature type="region of interest" description="Disordered" evidence="9">
    <location>
        <begin position="116"/>
        <end position="163"/>
    </location>
</feature>
<dbReference type="Pfam" id="PF08772">
    <property type="entry name" value="Zn_ribbon_NOB1"/>
    <property type="match status" value="1"/>
</dbReference>
<dbReference type="Proteomes" id="UP000717585">
    <property type="component" value="Unassembled WGS sequence"/>
</dbReference>
<dbReference type="GO" id="GO:0004521">
    <property type="term" value="F:RNA endonuclease activity"/>
    <property type="evidence" value="ECO:0007669"/>
    <property type="project" value="InterPro"/>
</dbReference>
<dbReference type="GO" id="GO:0031981">
    <property type="term" value="C:nuclear lumen"/>
    <property type="evidence" value="ECO:0007669"/>
    <property type="project" value="UniProtKB-ARBA"/>
</dbReference>
<dbReference type="EMBL" id="JAHDYR010000053">
    <property type="protein sequence ID" value="KAG9391597.1"/>
    <property type="molecule type" value="Genomic_DNA"/>
</dbReference>
<feature type="domain" description="Ribonuclease PIN" evidence="11">
    <location>
        <begin position="19"/>
        <end position="107"/>
    </location>
</feature>
<dbReference type="GO" id="GO:0030688">
    <property type="term" value="C:preribosome, small subunit precursor"/>
    <property type="evidence" value="ECO:0007669"/>
    <property type="project" value="TreeGrafter"/>
</dbReference>
<dbReference type="InterPro" id="IPR014881">
    <property type="entry name" value="NOB1_Zn-bd"/>
</dbReference>
<dbReference type="FunFam" id="3.40.50.1010:FF:000020">
    <property type="entry name" value="20S-pre-rRNA D-site endonuclease NOB1"/>
    <property type="match status" value="1"/>
</dbReference>
<dbReference type="Pfam" id="PF17146">
    <property type="entry name" value="PIN_6"/>
    <property type="match status" value="1"/>
</dbReference>
<feature type="region of interest" description="Disordered" evidence="9">
    <location>
        <begin position="309"/>
        <end position="336"/>
    </location>
</feature>
<dbReference type="InterPro" id="IPR036283">
    <property type="entry name" value="NOB1_Zf-like_sf"/>
</dbReference>
<dbReference type="InterPro" id="IPR017117">
    <property type="entry name" value="Nob1_euk"/>
</dbReference>
<evidence type="ECO:0000256" key="8">
    <source>
        <dbReference type="PIRSR" id="PIRSR037125-1"/>
    </source>
</evidence>
<comment type="similarity">
    <text evidence="2">Belongs to the NOB1 family.</text>
</comment>
<organism evidence="12 13">
    <name type="scientific">Carpediemonas membranifera</name>
    <dbReference type="NCBI Taxonomy" id="201153"/>
    <lineage>
        <taxon>Eukaryota</taxon>
        <taxon>Metamonada</taxon>
        <taxon>Carpediemonas-like organisms</taxon>
        <taxon>Carpediemonas</taxon>
    </lineage>
</organism>
<accession>A0A8J6E286</accession>
<dbReference type="OrthoDB" id="446759at2759"/>
<gene>
    <name evidence="12" type="ORF">J8273_6362</name>
</gene>
<keyword evidence="13" id="KW-1185">Reference proteome</keyword>
<keyword evidence="3" id="KW-0540">Nuclease</keyword>
<keyword evidence="5" id="KW-0378">Hydrolase</keyword>
<dbReference type="InterPro" id="IPR033411">
    <property type="entry name" value="Ribonuclease_PIN"/>
</dbReference>
<evidence type="ECO:0000313" key="12">
    <source>
        <dbReference type="EMBL" id="KAG9391597.1"/>
    </source>
</evidence>
<dbReference type="PANTHER" id="PTHR12814">
    <property type="entry name" value="RNA-BINDING PROTEIN NOB1"/>
    <property type="match status" value="1"/>
</dbReference>
<comment type="subcellular location">
    <subcellularLocation>
        <location evidence="1">Nucleus</location>
    </subcellularLocation>
</comment>
<feature type="binding site" evidence="8">
    <location>
        <position position="227"/>
    </location>
    <ligand>
        <name>Zn(2+)</name>
        <dbReference type="ChEBI" id="CHEBI:29105"/>
    </ligand>
</feature>
<feature type="binding site" evidence="8">
    <location>
        <position position="212"/>
    </location>
    <ligand>
        <name>Zn(2+)</name>
        <dbReference type="ChEBI" id="CHEBI:29105"/>
    </ligand>
</feature>
<dbReference type="InterPro" id="IPR039907">
    <property type="entry name" value="NOB1"/>
</dbReference>
<dbReference type="SUPFAM" id="SSF144206">
    <property type="entry name" value="NOB1 zinc finger-like"/>
    <property type="match status" value="1"/>
</dbReference>
<reference evidence="12" key="1">
    <citation type="submission" date="2021-05" db="EMBL/GenBank/DDBJ databases">
        <title>A free-living protist that lacks canonical eukaryotic 1 DNA replication and segregation systems.</title>
        <authorList>
            <person name="Salas-Leiva D.E."/>
            <person name="Tromer E.C."/>
            <person name="Curtis B.A."/>
            <person name="Jerlstrom-Hultqvist J."/>
            <person name="Kolisko M."/>
            <person name="Yi Z."/>
            <person name="Salas-Leiva J.S."/>
            <person name="Gallot-Lavallee L."/>
            <person name="Kops G.J.P.L."/>
            <person name="Archibald J.M."/>
            <person name="Simpson A.G.B."/>
            <person name="Roger A.J."/>
        </authorList>
    </citation>
    <scope>NUCLEOTIDE SEQUENCE</scope>
    <source>
        <strain evidence="12">BICM</strain>
    </source>
</reference>
<dbReference type="PANTHER" id="PTHR12814:SF2">
    <property type="entry name" value="RNA-BINDING PROTEIN NOB1"/>
    <property type="match status" value="1"/>
</dbReference>
<evidence type="ECO:0000256" key="2">
    <source>
        <dbReference type="ARBA" id="ARBA00005858"/>
    </source>
</evidence>
<dbReference type="Gene3D" id="3.40.50.1010">
    <property type="entry name" value="5'-nuclease"/>
    <property type="match status" value="1"/>
</dbReference>
<evidence type="ECO:0000256" key="1">
    <source>
        <dbReference type="ARBA" id="ARBA00004123"/>
    </source>
</evidence>
<keyword evidence="7" id="KW-0539">Nucleus</keyword>
<evidence type="ECO:0000259" key="10">
    <source>
        <dbReference type="Pfam" id="PF08772"/>
    </source>
</evidence>
<dbReference type="GO" id="GO:0005737">
    <property type="term" value="C:cytoplasm"/>
    <property type="evidence" value="ECO:0007669"/>
    <property type="project" value="UniProtKB-ARBA"/>
</dbReference>
<evidence type="ECO:0000256" key="5">
    <source>
        <dbReference type="ARBA" id="ARBA00022801"/>
    </source>
</evidence>
<feature type="binding site" evidence="8">
    <location>
        <position position="209"/>
    </location>
    <ligand>
        <name>Zn(2+)</name>
        <dbReference type="ChEBI" id="CHEBI:29105"/>
    </ligand>
</feature>
<evidence type="ECO:0000256" key="4">
    <source>
        <dbReference type="ARBA" id="ARBA00022723"/>
    </source>
</evidence>
<evidence type="ECO:0000256" key="3">
    <source>
        <dbReference type="ARBA" id="ARBA00022722"/>
    </source>
</evidence>
<feature type="region of interest" description="Disordered" evidence="9">
    <location>
        <begin position="251"/>
        <end position="272"/>
    </location>
</feature>
<name>A0A8J6E286_9EUKA</name>
<dbReference type="GO" id="GO:0016787">
    <property type="term" value="F:hydrolase activity"/>
    <property type="evidence" value="ECO:0007669"/>
    <property type="project" value="UniProtKB-KW"/>
</dbReference>
<dbReference type="PIRSF" id="PIRSF037125">
    <property type="entry name" value="D-site_20S_pre-rRNA_nuclease"/>
    <property type="match status" value="1"/>
</dbReference>
<proteinExistence type="inferred from homology"/>
<evidence type="ECO:0000256" key="9">
    <source>
        <dbReference type="SAM" id="MobiDB-lite"/>
    </source>
</evidence>
<sequence>MATNVWVTAVKNKSKIEYLVVDTNTFIEKVQFHTIGERIYTTPTVIAEIKDTRARQWLDSLPIELIVEKPTAESIEAVTNFAAKTGDLGSFRYSIADLHILALTYQLEARLKGTTEHLRKEPHKRSRPISKTLAAADVAEKEMPDDKDDTDTPAPAESAEEPKKVLTKPSIGMMTKDFAMQNVGAQMGLKVVGVNGNVIRRVRKNVLRCHACFTIVNDTTERFCPSCGKGDTLVKIGVKIDQWGVPHYFKGPRISGKGTNQPLPKPRGGPKHQEFILSADVDPEFNSKGRMKQKERKAMLQDDGISFFELDAKGPAAQRKSRRTEEERRGRRAQRR</sequence>
<evidence type="ECO:0000256" key="6">
    <source>
        <dbReference type="ARBA" id="ARBA00022833"/>
    </source>
</evidence>
<evidence type="ECO:0000313" key="13">
    <source>
        <dbReference type="Proteomes" id="UP000717585"/>
    </source>
</evidence>
<comment type="caution">
    <text evidence="12">The sequence shown here is derived from an EMBL/GenBank/DDBJ whole genome shotgun (WGS) entry which is preliminary data.</text>
</comment>
<keyword evidence="4 8" id="KW-0479">Metal-binding</keyword>
<dbReference type="Gene3D" id="6.20.210.10">
    <property type="entry name" value="Nin one binding (NOB1), Zn-ribbon-like"/>
    <property type="match status" value="1"/>
</dbReference>
<evidence type="ECO:0000256" key="7">
    <source>
        <dbReference type="ARBA" id="ARBA00023242"/>
    </source>
</evidence>
<feature type="binding site" evidence="8">
    <location>
        <position position="224"/>
    </location>
    <ligand>
        <name>Zn(2+)</name>
        <dbReference type="ChEBI" id="CHEBI:29105"/>
    </ligand>
</feature>
<protein>
    <submittedName>
        <fullName evidence="12">Nin one binding (NOB1) Zn-ribbon like</fullName>
    </submittedName>
</protein>
<keyword evidence="6 8" id="KW-0862">Zinc</keyword>
<dbReference type="AlphaFoldDB" id="A0A8J6E286"/>
<dbReference type="CDD" id="cd09876">
    <property type="entry name" value="PIN_Nob1-like"/>
    <property type="match status" value="1"/>
</dbReference>
<dbReference type="GO" id="GO:0030490">
    <property type="term" value="P:maturation of SSU-rRNA"/>
    <property type="evidence" value="ECO:0007669"/>
    <property type="project" value="TreeGrafter"/>
</dbReference>
<evidence type="ECO:0000259" key="11">
    <source>
        <dbReference type="Pfam" id="PF17146"/>
    </source>
</evidence>
<dbReference type="GO" id="GO:0046872">
    <property type="term" value="F:metal ion binding"/>
    <property type="evidence" value="ECO:0007669"/>
    <property type="project" value="UniProtKB-KW"/>
</dbReference>
<feature type="domain" description="Nin one binding (NOB1) Zn-ribbon-like" evidence="10">
    <location>
        <begin position="199"/>
        <end position="269"/>
    </location>
</feature>